<dbReference type="Pfam" id="PF01026">
    <property type="entry name" value="TatD_DNase"/>
    <property type="match status" value="1"/>
</dbReference>
<dbReference type="InterPro" id="IPR053044">
    <property type="entry name" value="Metallo-hydrolase/TatD-type"/>
</dbReference>
<feature type="binding site" evidence="1">
    <location>
        <position position="135"/>
    </location>
    <ligand>
        <name>a divalent metal cation</name>
        <dbReference type="ChEBI" id="CHEBI:60240"/>
        <label>1</label>
    </ligand>
</feature>
<dbReference type="InterPro" id="IPR001130">
    <property type="entry name" value="TatD-like"/>
</dbReference>
<name>A0A4V1AEG7_9ASCO</name>
<dbReference type="InterPro" id="IPR032466">
    <property type="entry name" value="Metal_Hydrolase"/>
</dbReference>
<keyword evidence="1" id="KW-0479">Metal-binding</keyword>
<dbReference type="Proteomes" id="UP000292447">
    <property type="component" value="Chromosome IV"/>
</dbReference>
<dbReference type="GO" id="GO:0016788">
    <property type="term" value="F:hydrolase activity, acting on ester bonds"/>
    <property type="evidence" value="ECO:0007669"/>
    <property type="project" value="InterPro"/>
</dbReference>
<dbReference type="PANTHER" id="PTHR47345">
    <property type="entry name" value="CUT9-INTERACTING PROTEIN SCN1"/>
    <property type="match status" value="1"/>
</dbReference>
<evidence type="ECO:0000313" key="3">
    <source>
        <dbReference type="Proteomes" id="UP000292447"/>
    </source>
</evidence>
<dbReference type="AlphaFoldDB" id="A0A4V1AEG7"/>
<accession>A0A4V1AEG7</accession>
<proteinExistence type="predicted"/>
<gene>
    <name evidence="2" type="primary">MPUL0D02160</name>
    <name evidence="2" type="ORF">METSCH_D02160</name>
</gene>
<reference evidence="3" key="1">
    <citation type="submission" date="2019-03" db="EMBL/GenBank/DDBJ databases">
        <title>Snf2 controls pulcherriminic acid biosynthesis and connects pigmentation and antifungal activity of the yeast Metschnikowia pulcherrima.</title>
        <authorList>
            <person name="Gore-Lloyd D."/>
            <person name="Sumann I."/>
            <person name="Brachmann A.O."/>
            <person name="Schneeberger K."/>
            <person name="Ortiz-Merino R.A."/>
            <person name="Moreno-Beltran M."/>
            <person name="Schlaefli M."/>
            <person name="Kirner P."/>
            <person name="Santos Kron A."/>
            <person name="Wolfe K.H."/>
            <person name="Piel J."/>
            <person name="Ahrens C.H."/>
            <person name="Henk D."/>
            <person name="Freimoser F.M."/>
        </authorList>
    </citation>
    <scope>NUCLEOTIDE SEQUENCE [LARGE SCALE GENOMIC DNA]</scope>
    <source>
        <strain evidence="3">APC 1.2</strain>
    </source>
</reference>
<feature type="binding site" evidence="1">
    <location>
        <position position="275"/>
    </location>
    <ligand>
        <name>a divalent metal cation</name>
        <dbReference type="ChEBI" id="CHEBI:60240"/>
        <label>1</label>
    </ligand>
</feature>
<feature type="binding site" evidence="1">
    <location>
        <position position="192"/>
    </location>
    <ligand>
        <name>a divalent metal cation</name>
        <dbReference type="ChEBI" id="CHEBI:60240"/>
        <label>2</label>
    </ligand>
</feature>
<dbReference type="Gene3D" id="3.20.20.140">
    <property type="entry name" value="Metal-dependent hydrolases"/>
    <property type="match status" value="1"/>
</dbReference>
<organism evidence="2 3">
    <name type="scientific">Metschnikowia aff. pulcherrima</name>
    <dbReference type="NCBI Taxonomy" id="2163413"/>
    <lineage>
        <taxon>Eukaryota</taxon>
        <taxon>Fungi</taxon>
        <taxon>Dikarya</taxon>
        <taxon>Ascomycota</taxon>
        <taxon>Saccharomycotina</taxon>
        <taxon>Pichiomycetes</taxon>
        <taxon>Metschnikowiaceae</taxon>
        <taxon>Metschnikowia</taxon>
    </lineage>
</organism>
<feature type="binding site" evidence="1">
    <location>
        <position position="217"/>
    </location>
    <ligand>
        <name>a divalent metal cation</name>
        <dbReference type="ChEBI" id="CHEBI:60240"/>
        <label>2</label>
    </ligand>
</feature>
<dbReference type="GO" id="GO:0046872">
    <property type="term" value="F:metal ion binding"/>
    <property type="evidence" value="ECO:0007669"/>
    <property type="project" value="UniProtKB-KW"/>
</dbReference>
<keyword evidence="3" id="KW-1185">Reference proteome</keyword>
<dbReference type="PANTHER" id="PTHR47345:SF1">
    <property type="entry name" value="CUT9-INTERACTING PROTEIN SCN1"/>
    <property type="match status" value="1"/>
</dbReference>
<evidence type="ECO:0000313" key="2">
    <source>
        <dbReference type="EMBL" id="QBM89153.1"/>
    </source>
</evidence>
<dbReference type="SUPFAM" id="SSF51556">
    <property type="entry name" value="Metallo-dependent hydrolases"/>
    <property type="match status" value="1"/>
</dbReference>
<protein>
    <submittedName>
        <fullName evidence="2">Tat protein secretion system quality control protein TatD DNase activity</fullName>
    </submittedName>
</protein>
<dbReference type="EMBL" id="CP034459">
    <property type="protein sequence ID" value="QBM89153.1"/>
    <property type="molecule type" value="Genomic_DNA"/>
</dbReference>
<evidence type="ECO:0000256" key="1">
    <source>
        <dbReference type="PIRSR" id="PIRSR005902-1"/>
    </source>
</evidence>
<dbReference type="PIRSF" id="PIRSF005902">
    <property type="entry name" value="DNase_TatD"/>
    <property type="match status" value="1"/>
</dbReference>
<sequence length="326" mass="37735">MYFMDCHCHIGVDGHLQDPELLMNRLSQEPRARSRGFFNVMSTYHLDLEFLATLIELDSNNVLVPYFGVHPWYSHLFSTDRQLSKSDHYKLVLTTVLEDLLHILPDPIYIEDHLEKVMRLIKKCEALQKAYAIGEIGLDKLFRIPSNGFYGNQEHKSGVSLTAAKVKMDHQKIIFLRQLELADKLSKPVSLHCVKAHGPLFDILHASFLNIPAVTLHSYTGSSDQAKRWNKSFLKQQRKLYFSFSNFINGEKDKALQLAELLLVISNDQILLETDSPIDRYFLHNREDEYFEHLHQIQEKVCDLKGMFEADCNSMVQRNSLSLHGF</sequence>